<gene>
    <name evidence="4" type="ORF">P3H78_18820</name>
</gene>
<evidence type="ECO:0000256" key="2">
    <source>
        <dbReference type="SAM" id="SignalP"/>
    </source>
</evidence>
<organism evidence="4 5">
    <name type="scientific">Streptomyces tropicalis</name>
    <dbReference type="NCBI Taxonomy" id="3034234"/>
    <lineage>
        <taxon>Bacteria</taxon>
        <taxon>Bacillati</taxon>
        <taxon>Actinomycetota</taxon>
        <taxon>Actinomycetes</taxon>
        <taxon>Kitasatosporales</taxon>
        <taxon>Streptomycetaceae</taxon>
        <taxon>Streptomyces</taxon>
    </lineage>
</organism>
<evidence type="ECO:0000259" key="3">
    <source>
        <dbReference type="Pfam" id="PF14016"/>
    </source>
</evidence>
<protein>
    <submittedName>
        <fullName evidence="4">DUF4232 domain-containing protein</fullName>
    </submittedName>
</protein>
<proteinExistence type="predicted"/>
<dbReference type="EMBL" id="JARJBB010000009">
    <property type="protein sequence ID" value="MDF3300639.1"/>
    <property type="molecule type" value="Genomic_DNA"/>
</dbReference>
<keyword evidence="2" id="KW-0732">Signal</keyword>
<evidence type="ECO:0000313" key="4">
    <source>
        <dbReference type="EMBL" id="MDF3300639.1"/>
    </source>
</evidence>
<dbReference type="Proteomes" id="UP001221150">
    <property type="component" value="Unassembled WGS sequence"/>
</dbReference>
<dbReference type="PROSITE" id="PS51257">
    <property type="entry name" value="PROKAR_LIPOPROTEIN"/>
    <property type="match status" value="1"/>
</dbReference>
<evidence type="ECO:0000256" key="1">
    <source>
        <dbReference type="SAM" id="MobiDB-lite"/>
    </source>
</evidence>
<dbReference type="InterPro" id="IPR025326">
    <property type="entry name" value="DUF4232"/>
</dbReference>
<keyword evidence="5" id="KW-1185">Reference proteome</keyword>
<feature type="signal peptide" evidence="2">
    <location>
        <begin position="1"/>
        <end position="27"/>
    </location>
</feature>
<comment type="caution">
    <text evidence="4">The sequence shown here is derived from an EMBL/GenBank/DDBJ whole genome shotgun (WGS) entry which is preliminary data.</text>
</comment>
<feature type="domain" description="DUF4232" evidence="3">
    <location>
        <begin position="43"/>
        <end position="174"/>
    </location>
</feature>
<feature type="chain" id="PRO_5046664995" evidence="2">
    <location>
        <begin position="28"/>
        <end position="179"/>
    </location>
</feature>
<feature type="region of interest" description="Disordered" evidence="1">
    <location>
        <begin position="144"/>
        <end position="179"/>
    </location>
</feature>
<accession>A0ABT6A7M4</accession>
<evidence type="ECO:0000313" key="5">
    <source>
        <dbReference type="Proteomes" id="UP001221150"/>
    </source>
</evidence>
<name>A0ABT6A7M4_9ACTN</name>
<sequence>MRAIPLSVTAATAVAAALVLTACSSGGGDGKETGNKNTDRTACRIGQVGVQVGPANAAPSAGDNGDVPVTITNRGAQCTLDGFPGVVLAAGGSTATVPADKAGTPQKLTLPKDGTATFTLSYVRGKDGDAASLPAKTLRLSLPGASDSQNFTWSYGPVQGKKDAKDPNASVTAFTQAGD</sequence>
<dbReference type="RefSeq" id="WP_276110201.1">
    <property type="nucleotide sequence ID" value="NZ_JARJBB010000009.1"/>
</dbReference>
<feature type="compositionally biased region" description="Polar residues" evidence="1">
    <location>
        <begin position="169"/>
        <end position="179"/>
    </location>
</feature>
<dbReference type="Pfam" id="PF14016">
    <property type="entry name" value="DUF4232"/>
    <property type="match status" value="1"/>
</dbReference>
<reference evidence="4 5" key="1">
    <citation type="submission" date="2023-03" db="EMBL/GenBank/DDBJ databases">
        <title>Draft genome sequence of Streptomyces sp. K1PA1 isolated from peat swamp forest in Thailand.</title>
        <authorList>
            <person name="Klaysubun C."/>
            <person name="Duangmal K."/>
        </authorList>
    </citation>
    <scope>NUCLEOTIDE SEQUENCE [LARGE SCALE GENOMIC DNA]</scope>
    <source>
        <strain evidence="4 5">K1PA1</strain>
    </source>
</reference>